<protein>
    <submittedName>
        <fullName evidence="4">Glycosyltransferase family 2 protein</fullName>
    </submittedName>
</protein>
<evidence type="ECO:0000256" key="2">
    <source>
        <dbReference type="ARBA" id="ARBA00022679"/>
    </source>
</evidence>
<accession>A0A3M6QLS9</accession>
<proteinExistence type="predicted"/>
<dbReference type="Proteomes" id="UP000278006">
    <property type="component" value="Unassembled WGS sequence"/>
</dbReference>
<name>A0A3M6QLS9_9BURK</name>
<gene>
    <name evidence="4" type="ORF">D8I35_14525</name>
</gene>
<reference evidence="4 5" key="1">
    <citation type="submission" date="2018-10" db="EMBL/GenBank/DDBJ databases">
        <title>Draft genome of Cortibacter populi DSM10536.</title>
        <authorList>
            <person name="Bernier A.-M."/>
            <person name="Bernard K."/>
        </authorList>
    </citation>
    <scope>NUCLEOTIDE SEQUENCE [LARGE SCALE GENOMIC DNA]</scope>
    <source>
        <strain evidence="4 5">DSM 105136</strain>
    </source>
</reference>
<dbReference type="CDD" id="cd00761">
    <property type="entry name" value="Glyco_tranf_GTA_type"/>
    <property type="match status" value="3"/>
</dbReference>
<dbReference type="AlphaFoldDB" id="A0A3M6QLS9"/>
<dbReference type="OrthoDB" id="9811884at2"/>
<dbReference type="GO" id="GO:0016758">
    <property type="term" value="F:hexosyltransferase activity"/>
    <property type="evidence" value="ECO:0007669"/>
    <property type="project" value="UniProtKB-ARBA"/>
</dbReference>
<dbReference type="RefSeq" id="WP_122230632.1">
    <property type="nucleotide sequence ID" value="NZ_RDQO01000005.1"/>
</dbReference>
<sequence>MSLKLGNELSAKGLYTEAIAAYQKVDPKSPLRRHAEFNIRNIEKILSRESSSSAIEQSQRAELTALELPLLSIVMPVFNVAPYLDNSINSALSQRYQNFELIIVNDASTDNGKRIIEMYANEDERIRFINLDHNTLGGAGIPSNIGIRAAKGKYIAFIDSDDWVKPDAFYNLMQQAIRHDADLAIGNFCTFTEDDRIVSTAYDNATWKNLPKNKIISLGTHPDLLGLSPVPWRKLYKTKFLRDHDIVYPEGDYFYEDNPLHWHVLSKAGRVVVVDEMVSYHRMAREGQTMGSAEYKLSALCSHLNTILGYIKQAPIDVKPILFKELRGYLSKRINWVLKRQTQPSAERMIKKRLSQIGDKSLMERGVGSFGKDAMQKMAEYKKAYPDVDLTIVIPVFNAEDLLTETVESIMSIKGITFNVLAVDDGSSDGSLALLQQYEKKYPNFHVFTQGNKGAGRARNAVIPLITGEYTYFLDADDVIDGKALEDALALAVREDHDLVFVKYKIELHEDKKTKGMFNSDADLWKQLANAKDNETRRNIVAQLINYPWNRVIKTSLLHDQNIFFGATVVHNDITYHWHSILAAKNIGYTQGTVCTHRKFNARVQITNINDGRRMAVLDALRYTHAIVVRSTRSSEFLQSWSQFATHLLTWAEERIPNELRDNYRIKRQQFLEEIGNTIKGCPVQHSIPSAAIAFEKEGQFGKAAAIYDLLATDSEHPELHWKERDRIIAIMTNGDMKKGEAVQAGLHLKDAEKSQKWLRVAHWLGDLKNPDLIDQIPLPNDEWDSSELLIAKANACGHVGNRSAWLQYVNRYLDIHQMSPISLDDNQGSRNLFLEIKCVANQKNHRANKEPCVTVCMSCFNSEKTVEKAVRSLMQQSHKNLEIILFDDNSVDHTLSIIERLEKEDARIRVIRRNTNNGTYVNRNSALQQAKGEFFTVLDSDDVALPERIALQVQHLMENPEHVAVLTRWIRMDESGRFLFRDGWGGTYTHEAVATLMIRVDKVRNVAGYWDSVRFSADTEFFKRLGKCFGEDKIHLLMAPTCFALSHEDSLTRDPVTGIDVNGKYGWSPTRIEYAQSWRKWHAKAENLHMPFPLKQRPFKAPEAMLPEYVR</sequence>
<dbReference type="EMBL" id="RDQO01000005">
    <property type="protein sequence ID" value="RMX04040.1"/>
    <property type="molecule type" value="Genomic_DNA"/>
</dbReference>
<organism evidence="4 5">
    <name type="scientific">Corticibacter populi</name>
    <dbReference type="NCBI Taxonomy" id="1550736"/>
    <lineage>
        <taxon>Bacteria</taxon>
        <taxon>Pseudomonadati</taxon>
        <taxon>Pseudomonadota</taxon>
        <taxon>Betaproteobacteria</taxon>
        <taxon>Burkholderiales</taxon>
        <taxon>Comamonadaceae</taxon>
        <taxon>Corticibacter</taxon>
    </lineage>
</organism>
<dbReference type="Pfam" id="PF00535">
    <property type="entry name" value="Glycos_transf_2"/>
    <property type="match status" value="3"/>
</dbReference>
<evidence type="ECO:0000313" key="4">
    <source>
        <dbReference type="EMBL" id="RMX04040.1"/>
    </source>
</evidence>
<evidence type="ECO:0000256" key="1">
    <source>
        <dbReference type="ARBA" id="ARBA00022676"/>
    </source>
</evidence>
<keyword evidence="5" id="KW-1185">Reference proteome</keyword>
<feature type="domain" description="Glycosyltransferase 2-like" evidence="3">
    <location>
        <begin position="855"/>
        <end position="982"/>
    </location>
</feature>
<feature type="domain" description="Glycosyltransferase 2-like" evidence="3">
    <location>
        <begin position="72"/>
        <end position="207"/>
    </location>
</feature>
<evidence type="ECO:0000259" key="3">
    <source>
        <dbReference type="Pfam" id="PF00535"/>
    </source>
</evidence>
<dbReference type="Gene3D" id="3.90.550.10">
    <property type="entry name" value="Spore Coat Polysaccharide Biosynthesis Protein SpsA, Chain A"/>
    <property type="match status" value="3"/>
</dbReference>
<dbReference type="InterPro" id="IPR029044">
    <property type="entry name" value="Nucleotide-diphossugar_trans"/>
</dbReference>
<keyword evidence="2 4" id="KW-0808">Transferase</keyword>
<feature type="domain" description="Glycosyltransferase 2-like" evidence="3">
    <location>
        <begin position="391"/>
        <end position="513"/>
    </location>
</feature>
<dbReference type="PANTHER" id="PTHR22916">
    <property type="entry name" value="GLYCOSYLTRANSFERASE"/>
    <property type="match status" value="1"/>
</dbReference>
<evidence type="ECO:0000313" key="5">
    <source>
        <dbReference type="Proteomes" id="UP000278006"/>
    </source>
</evidence>
<comment type="caution">
    <text evidence="4">The sequence shown here is derived from an EMBL/GenBank/DDBJ whole genome shotgun (WGS) entry which is preliminary data.</text>
</comment>
<dbReference type="PANTHER" id="PTHR22916:SF51">
    <property type="entry name" value="GLYCOSYLTRANSFERASE EPSH-RELATED"/>
    <property type="match status" value="1"/>
</dbReference>
<keyword evidence="1" id="KW-0328">Glycosyltransferase</keyword>
<dbReference type="InterPro" id="IPR001173">
    <property type="entry name" value="Glyco_trans_2-like"/>
</dbReference>
<dbReference type="SUPFAM" id="SSF53448">
    <property type="entry name" value="Nucleotide-diphospho-sugar transferases"/>
    <property type="match status" value="3"/>
</dbReference>